<organism evidence="1 2">
    <name type="scientific">Antarcticirhabdus aurantiaca</name>
    <dbReference type="NCBI Taxonomy" id="2606717"/>
    <lineage>
        <taxon>Bacteria</taxon>
        <taxon>Pseudomonadati</taxon>
        <taxon>Pseudomonadota</taxon>
        <taxon>Alphaproteobacteria</taxon>
        <taxon>Hyphomicrobiales</taxon>
        <taxon>Aurantimonadaceae</taxon>
        <taxon>Antarcticirhabdus</taxon>
    </lineage>
</organism>
<sequence>MAGVVITGGTAGVGRALARLYASDGWNVAVIARGEARLEATAKEIRSLGVRALAIPADVADAVAMREAAARASQEFGGLDLWINNAMTTVYSPFAEMTDEEFRRVTDVVYMGSVNGARAALSEMRPARHGRIVFVGSALAYRSIPLQSAYCAAKHAVRGFVSALRTELIHDDVPVGLSMVQLPTVNTPQFSWCRNKMPRIPDAPPPVYSPEAVARGIRDAAARGDEEAFVGRSTVKLIAGEHVAPHLLDRIVAGAAWDGQQGEQRQDEASRDGNLFEPAPGDPGSQGRFTAIQTESAATVSSGQARAGAALLAGGGAALALLAARRLLRRW</sequence>
<evidence type="ECO:0000313" key="1">
    <source>
        <dbReference type="EMBL" id="WAJ28832.1"/>
    </source>
</evidence>
<reference evidence="1" key="1">
    <citation type="submission" date="2022-11" db="EMBL/GenBank/DDBJ databases">
        <title>beta-Carotene-producing bacterium, Jeongeuplla avenae sp. nov., alleviates the salt stress of Arabidopsis seedlings.</title>
        <authorList>
            <person name="Jiang L."/>
            <person name="Lee J."/>
        </authorList>
    </citation>
    <scope>NUCLEOTIDE SEQUENCE</scope>
    <source>
        <strain evidence="1">DY_R2A_6</strain>
    </source>
</reference>
<keyword evidence="2" id="KW-1185">Reference proteome</keyword>
<gene>
    <name evidence="1" type="ORF">OXU80_00845</name>
</gene>
<dbReference type="Proteomes" id="UP001163223">
    <property type="component" value="Chromosome"/>
</dbReference>
<protein>
    <submittedName>
        <fullName evidence="1">SDR family oxidoreductase</fullName>
    </submittedName>
</protein>
<proteinExistence type="predicted"/>
<dbReference type="EMBL" id="CP113520">
    <property type="protein sequence ID" value="WAJ28832.1"/>
    <property type="molecule type" value="Genomic_DNA"/>
</dbReference>
<accession>A0ACD4NQ32</accession>
<evidence type="ECO:0000313" key="2">
    <source>
        <dbReference type="Proteomes" id="UP001163223"/>
    </source>
</evidence>
<name>A0ACD4NQ32_9HYPH</name>